<keyword evidence="1" id="KW-0812">Transmembrane</keyword>
<keyword evidence="3" id="KW-0012">Acyltransferase</keyword>
<feature type="transmembrane region" description="Helical" evidence="1">
    <location>
        <begin position="251"/>
        <end position="268"/>
    </location>
</feature>
<gene>
    <name evidence="3" type="ORF">CRX42_00555</name>
</gene>
<dbReference type="OrthoDB" id="9767863at2"/>
<comment type="caution">
    <text evidence="3">The sequence shown here is derived from an EMBL/GenBank/DDBJ whole genome shotgun (WGS) entry which is preliminary data.</text>
</comment>
<proteinExistence type="predicted"/>
<feature type="transmembrane region" description="Helical" evidence="1">
    <location>
        <begin position="96"/>
        <end position="118"/>
    </location>
</feature>
<keyword evidence="3" id="KW-0808">Transferase</keyword>
<feature type="transmembrane region" description="Helical" evidence="1">
    <location>
        <begin position="280"/>
        <end position="298"/>
    </location>
</feature>
<feature type="domain" description="Acyltransferase 3" evidence="2">
    <location>
        <begin position="19"/>
        <end position="325"/>
    </location>
</feature>
<name>A0A2W0FHR3_PSEJE</name>
<dbReference type="PANTHER" id="PTHR23028">
    <property type="entry name" value="ACETYLTRANSFERASE"/>
    <property type="match status" value="1"/>
</dbReference>
<feature type="transmembrane region" description="Helical" evidence="1">
    <location>
        <begin position="310"/>
        <end position="335"/>
    </location>
</feature>
<dbReference type="Pfam" id="PF01757">
    <property type="entry name" value="Acyl_transf_3"/>
    <property type="match status" value="1"/>
</dbReference>
<dbReference type="GO" id="GO:0016747">
    <property type="term" value="F:acyltransferase activity, transferring groups other than amino-acyl groups"/>
    <property type="evidence" value="ECO:0007669"/>
    <property type="project" value="InterPro"/>
</dbReference>
<dbReference type="GO" id="GO:0016020">
    <property type="term" value="C:membrane"/>
    <property type="evidence" value="ECO:0007669"/>
    <property type="project" value="TreeGrafter"/>
</dbReference>
<feature type="transmembrane region" description="Helical" evidence="1">
    <location>
        <begin position="21"/>
        <end position="37"/>
    </location>
</feature>
<feature type="transmembrane region" description="Helical" evidence="1">
    <location>
        <begin position="196"/>
        <end position="215"/>
    </location>
</feature>
<keyword evidence="1" id="KW-1133">Transmembrane helix</keyword>
<feature type="transmembrane region" description="Helical" evidence="1">
    <location>
        <begin position="227"/>
        <end position="245"/>
    </location>
</feature>
<accession>A0A2W0FHR3</accession>
<keyword evidence="1" id="KW-0472">Membrane</keyword>
<dbReference type="Proteomes" id="UP000247437">
    <property type="component" value="Unassembled WGS sequence"/>
</dbReference>
<organism evidence="3 4">
    <name type="scientific">Pseudomonas jessenii</name>
    <dbReference type="NCBI Taxonomy" id="77298"/>
    <lineage>
        <taxon>Bacteria</taxon>
        <taxon>Pseudomonadati</taxon>
        <taxon>Pseudomonadota</taxon>
        <taxon>Gammaproteobacteria</taxon>
        <taxon>Pseudomonadales</taxon>
        <taxon>Pseudomonadaceae</taxon>
        <taxon>Pseudomonas</taxon>
    </lineage>
</organism>
<dbReference type="InterPro" id="IPR002656">
    <property type="entry name" value="Acyl_transf_3_dom"/>
</dbReference>
<dbReference type="GO" id="GO:0000271">
    <property type="term" value="P:polysaccharide biosynthetic process"/>
    <property type="evidence" value="ECO:0007669"/>
    <property type="project" value="TreeGrafter"/>
</dbReference>
<feature type="transmembrane region" description="Helical" evidence="1">
    <location>
        <begin position="57"/>
        <end position="75"/>
    </location>
</feature>
<feature type="transmembrane region" description="Helical" evidence="1">
    <location>
        <begin position="174"/>
        <end position="190"/>
    </location>
</feature>
<dbReference type="EMBL" id="PDLL01000002">
    <property type="protein sequence ID" value="PYY72554.1"/>
    <property type="molecule type" value="Genomic_DNA"/>
</dbReference>
<evidence type="ECO:0000259" key="2">
    <source>
        <dbReference type="Pfam" id="PF01757"/>
    </source>
</evidence>
<protein>
    <submittedName>
        <fullName evidence="3">Acyltransferase</fullName>
    </submittedName>
</protein>
<dbReference type="PANTHER" id="PTHR23028:SF131">
    <property type="entry name" value="BLR2367 PROTEIN"/>
    <property type="match status" value="1"/>
</dbReference>
<evidence type="ECO:0000313" key="4">
    <source>
        <dbReference type="Proteomes" id="UP000247437"/>
    </source>
</evidence>
<feature type="transmembrane region" description="Helical" evidence="1">
    <location>
        <begin position="146"/>
        <end position="167"/>
    </location>
</feature>
<evidence type="ECO:0000313" key="3">
    <source>
        <dbReference type="EMBL" id="PYY72554.1"/>
    </source>
</evidence>
<sequence>MAVTRSQMASVATGKYELIQVLRFIAALGVVVCHSAFYSKERLAPDTLSYNLGANGVPLFFVISGFVMMIAAQKLQGVDGAWKLFSIRRIVRIAPLYWFATTIKLLTLLGAAGLVLHAQVDWAYIVKSYFFVPAVNVDGEIRPLLAVGWTLLFEMFFYAIFTLSLLVRIDAIRFTAPLLVGLAIASIFKTDSWHTALAFYADPIVLNFLWGMITARLLQRGILMGRNSAIAVVMISLCYLFFPRFPEYGNSITYGIASFLAVYGCASLETSRRLSVSRWLVFLGAASYSIYLFHPLTAPLSPVLFKRVGLIYPLLSVLGSIAIAIGVGAFMYRFVESPLTEMLNRYVKQYFNGSAGVKKQVKGFE</sequence>
<reference evidence="3 4" key="1">
    <citation type="journal article" date="2018" name="Appl. Microbiol. Biotechnol.">
        <title>Characterization of the caprolactam degradation pathway in Pseudomonas jessenii using mass spectrometry-based proteomics.</title>
        <authorList>
            <person name="Otzen M."/>
            <person name="Palacio C."/>
            <person name="Janssen D.B."/>
        </authorList>
    </citation>
    <scope>NUCLEOTIDE SEQUENCE [LARGE SCALE GENOMIC DNA]</scope>
    <source>
        <strain evidence="3 4">GO3</strain>
    </source>
</reference>
<evidence type="ECO:0000256" key="1">
    <source>
        <dbReference type="SAM" id="Phobius"/>
    </source>
</evidence>
<dbReference type="AlphaFoldDB" id="A0A2W0FHR3"/>
<dbReference type="InterPro" id="IPR050879">
    <property type="entry name" value="Acyltransferase_3"/>
</dbReference>